<dbReference type="InterPro" id="IPR029021">
    <property type="entry name" value="Prot-tyrosine_phosphatase-like"/>
</dbReference>
<dbReference type="EMBL" id="GGMR01002268">
    <property type="protein sequence ID" value="MBY14887.1"/>
    <property type="molecule type" value="Transcribed_RNA"/>
</dbReference>
<dbReference type="GO" id="GO:0004725">
    <property type="term" value="F:protein tyrosine phosphatase activity"/>
    <property type="evidence" value="ECO:0007669"/>
    <property type="project" value="UniProtKB-EC"/>
</dbReference>
<gene>
    <name evidence="7" type="primary">CDC14A</name>
    <name evidence="7" type="ORF">g.66987</name>
</gene>
<evidence type="ECO:0000256" key="3">
    <source>
        <dbReference type="ARBA" id="ARBA00022801"/>
    </source>
</evidence>
<dbReference type="SUPFAM" id="SSF52799">
    <property type="entry name" value="(Phosphotyrosine protein) phosphatases II"/>
    <property type="match status" value="1"/>
</dbReference>
<dbReference type="PANTHER" id="PTHR23339">
    <property type="entry name" value="TYROSINE SPECIFIC PROTEIN PHOSPHATASE AND DUAL SPECIFICITY PROTEIN PHOSPHATASE"/>
    <property type="match status" value="1"/>
</dbReference>
<comment type="similarity">
    <text evidence="1">Belongs to the protein-tyrosine phosphatase family. Non-receptor class CDC14 subfamily.</text>
</comment>
<proteinExistence type="inferred from homology"/>
<evidence type="ECO:0000259" key="6">
    <source>
        <dbReference type="PROSITE" id="PS50056"/>
    </source>
</evidence>
<dbReference type="PROSITE" id="PS00383">
    <property type="entry name" value="TYR_PHOSPHATASE_1"/>
    <property type="match status" value="1"/>
</dbReference>
<dbReference type="FunFam" id="3.90.190.10:FF:000006">
    <property type="entry name" value="Dual specificity protein phosphatase CDC14B"/>
    <property type="match status" value="2"/>
</dbReference>
<dbReference type="EC" id="3.1.3.48" evidence="2"/>
<accession>A0A2S2NCN0</accession>
<dbReference type="PROSITE" id="PS50056">
    <property type="entry name" value="TYR_PHOSPHATASE_2"/>
    <property type="match status" value="1"/>
</dbReference>
<evidence type="ECO:0000256" key="2">
    <source>
        <dbReference type="ARBA" id="ARBA00013064"/>
    </source>
</evidence>
<keyword evidence="4" id="KW-0904">Protein phosphatase</keyword>
<dbReference type="InterPro" id="IPR050561">
    <property type="entry name" value="PTP"/>
</dbReference>
<dbReference type="CDD" id="cd14499">
    <property type="entry name" value="CDC14_C"/>
    <property type="match status" value="1"/>
</dbReference>
<name>A0A2S2NCN0_SCHGA</name>
<dbReference type="InterPro" id="IPR000340">
    <property type="entry name" value="Dual-sp_phosphatase_cat-dom"/>
</dbReference>
<keyword evidence="3" id="KW-0378">Hydrolase</keyword>
<feature type="region of interest" description="Disordered" evidence="5">
    <location>
        <begin position="250"/>
        <end position="278"/>
    </location>
</feature>
<dbReference type="Gene3D" id="3.90.190.10">
    <property type="entry name" value="Protein tyrosine phosphatase superfamily"/>
    <property type="match status" value="1"/>
</dbReference>
<evidence type="ECO:0000256" key="4">
    <source>
        <dbReference type="ARBA" id="ARBA00022912"/>
    </source>
</evidence>
<feature type="compositionally biased region" description="Polar residues" evidence="5">
    <location>
        <begin position="255"/>
        <end position="272"/>
    </location>
</feature>
<reference evidence="7" key="1">
    <citation type="submission" date="2018-04" db="EMBL/GenBank/DDBJ databases">
        <title>Transcriptome of Schizaphis graminum biotype I.</title>
        <authorList>
            <person name="Scully E.D."/>
            <person name="Geib S.M."/>
            <person name="Palmer N.A."/>
            <person name="Koch K."/>
            <person name="Bradshaw J."/>
            <person name="Heng-Moss T."/>
            <person name="Sarath G."/>
        </authorList>
    </citation>
    <scope>NUCLEOTIDE SEQUENCE</scope>
</reference>
<dbReference type="AlphaFoldDB" id="A0A2S2NCN0"/>
<evidence type="ECO:0000313" key="7">
    <source>
        <dbReference type="EMBL" id="MBY14887.1"/>
    </source>
</evidence>
<organism evidence="7">
    <name type="scientific">Schizaphis graminum</name>
    <name type="common">Green bug aphid</name>
    <dbReference type="NCBI Taxonomy" id="13262"/>
    <lineage>
        <taxon>Eukaryota</taxon>
        <taxon>Metazoa</taxon>
        <taxon>Ecdysozoa</taxon>
        <taxon>Arthropoda</taxon>
        <taxon>Hexapoda</taxon>
        <taxon>Insecta</taxon>
        <taxon>Pterygota</taxon>
        <taxon>Neoptera</taxon>
        <taxon>Paraneoptera</taxon>
        <taxon>Hemiptera</taxon>
        <taxon>Sternorrhyncha</taxon>
        <taxon>Aphidomorpha</taxon>
        <taxon>Aphidoidea</taxon>
        <taxon>Aphididae</taxon>
        <taxon>Aphidini</taxon>
        <taxon>Schizaphis</taxon>
    </lineage>
</organism>
<dbReference type="InterPro" id="IPR044506">
    <property type="entry name" value="CDC14_C"/>
</dbReference>
<feature type="domain" description="Tyrosine specific protein phosphatases" evidence="6">
    <location>
        <begin position="151"/>
        <end position="200"/>
    </location>
</feature>
<dbReference type="InterPro" id="IPR000387">
    <property type="entry name" value="Tyr_Pase_dom"/>
</dbReference>
<dbReference type="InterPro" id="IPR016130">
    <property type="entry name" value="Tyr_Pase_AS"/>
</dbReference>
<protein>
    <recommendedName>
        <fullName evidence="2">protein-tyrosine-phosphatase</fullName>
        <ecNumber evidence="2">3.1.3.48</ecNumber>
    </recommendedName>
</protein>
<evidence type="ECO:0000256" key="1">
    <source>
        <dbReference type="ARBA" id="ARBA00007315"/>
    </source>
</evidence>
<dbReference type="Pfam" id="PF00782">
    <property type="entry name" value="DSPc"/>
    <property type="match status" value="1"/>
</dbReference>
<evidence type="ECO:0000256" key="5">
    <source>
        <dbReference type="SAM" id="MobiDB-lite"/>
    </source>
</evidence>
<sequence length="433" mass="48861">MSDFDLDEYEKYETVKYGDINWIVPATLLAFSSPHTRDYIDKSGYQIHSPAYYYPYFKENNVKHVVRLNSKKTYDAKRTFVAVANIQHTDLVFTDGTPPSDSILKYFLRLCEQYIDDNCDVELTNEKSESNEISNTVINSEDAITKCVGAVAVHCKAGLGRTGCLVASYIVKHWSFTAVEAIAWTRICRPGSVIGVQQQWLIDKEEYLTILGKQWRQRRKNAVDKYKRFINGIYSAKRHTSTANAYEYVDPPPNLNISNEKQFTSSSSGNSETCEESEEYKQRRLSSVLKSKLKTNNQALPNVQNDVYVPNLRQKRSASKIEDPKPKSTFSALKSIRRVTNASIGISMNSLVKKNNTTSTITITRSNLKASLVGKKNTKPITVCKSSTKSTRTHTSDTATKITDETKPSYALATVASSARVSRRLRNQNCITK</sequence>